<gene>
    <name evidence="1" type="ORF">BSTOLATCC_MIC1166</name>
</gene>
<evidence type="ECO:0000313" key="1">
    <source>
        <dbReference type="EMBL" id="CAG9310314.1"/>
    </source>
</evidence>
<evidence type="ECO:0000313" key="2">
    <source>
        <dbReference type="Proteomes" id="UP001162131"/>
    </source>
</evidence>
<dbReference type="AlphaFoldDB" id="A0AAU9IEZ9"/>
<comment type="caution">
    <text evidence="1">The sequence shown here is derived from an EMBL/GenBank/DDBJ whole genome shotgun (WGS) entry which is preliminary data.</text>
</comment>
<name>A0AAU9IEZ9_9CILI</name>
<keyword evidence="2" id="KW-1185">Reference proteome</keyword>
<reference evidence="1" key="1">
    <citation type="submission" date="2021-09" db="EMBL/GenBank/DDBJ databases">
        <authorList>
            <consortium name="AG Swart"/>
            <person name="Singh M."/>
            <person name="Singh A."/>
            <person name="Seah K."/>
            <person name="Emmerich C."/>
        </authorList>
    </citation>
    <scope>NUCLEOTIDE SEQUENCE</scope>
    <source>
        <strain evidence="1">ATCC30299</strain>
    </source>
</reference>
<accession>A0AAU9IEZ9</accession>
<sequence>MEFMGQTRSIAQCLYKNLTLCKGLGQKLWIFWGKCSLHMQILLFCLNFRRWIHFSTILVREIINSVNIVT</sequence>
<proteinExistence type="predicted"/>
<dbReference type="EMBL" id="CAJZBQ010000002">
    <property type="protein sequence ID" value="CAG9310314.1"/>
    <property type="molecule type" value="Genomic_DNA"/>
</dbReference>
<organism evidence="1 2">
    <name type="scientific">Blepharisma stoltei</name>
    <dbReference type="NCBI Taxonomy" id="1481888"/>
    <lineage>
        <taxon>Eukaryota</taxon>
        <taxon>Sar</taxon>
        <taxon>Alveolata</taxon>
        <taxon>Ciliophora</taxon>
        <taxon>Postciliodesmatophora</taxon>
        <taxon>Heterotrichea</taxon>
        <taxon>Heterotrichida</taxon>
        <taxon>Blepharismidae</taxon>
        <taxon>Blepharisma</taxon>
    </lineage>
</organism>
<dbReference type="Proteomes" id="UP001162131">
    <property type="component" value="Unassembled WGS sequence"/>
</dbReference>
<protein>
    <submittedName>
        <fullName evidence="1">Uncharacterized protein</fullName>
    </submittedName>
</protein>